<feature type="region of interest" description="Disordered" evidence="1">
    <location>
        <begin position="44"/>
        <end position="380"/>
    </location>
</feature>
<feature type="compositionally biased region" description="Low complexity" evidence="1">
    <location>
        <begin position="236"/>
        <end position="352"/>
    </location>
</feature>
<dbReference type="EMBL" id="JACHXU010000003">
    <property type="protein sequence ID" value="MBB3205295.1"/>
    <property type="molecule type" value="Genomic_DNA"/>
</dbReference>
<reference evidence="2 3" key="1">
    <citation type="submission" date="2020-08" db="EMBL/GenBank/DDBJ databases">
        <title>Genomic Encyclopedia of Type Strains, Phase III (KMG-III): the genomes of soil and plant-associated and newly described type strains.</title>
        <authorList>
            <person name="Whitman W."/>
        </authorList>
    </citation>
    <scope>NUCLEOTIDE SEQUENCE [LARGE SCALE GENOMIC DNA]</scope>
    <source>
        <strain evidence="2 3">CECT 8075</strain>
    </source>
</reference>
<dbReference type="AlphaFoldDB" id="A0A7W5DVR8"/>
<proteinExistence type="predicted"/>
<accession>A0A7W5DVR8</accession>
<comment type="caution">
    <text evidence="2">The sequence shown here is derived from an EMBL/GenBank/DDBJ whole genome shotgun (WGS) entry which is preliminary data.</text>
</comment>
<feature type="compositionally biased region" description="Low complexity" evidence="1">
    <location>
        <begin position="157"/>
        <end position="212"/>
    </location>
</feature>
<evidence type="ECO:0000256" key="1">
    <source>
        <dbReference type="SAM" id="MobiDB-lite"/>
    </source>
</evidence>
<name>A0A7W5DVR8_9BACT</name>
<feature type="compositionally biased region" description="Low complexity" evidence="1">
    <location>
        <begin position="59"/>
        <end position="73"/>
    </location>
</feature>
<feature type="compositionally biased region" description="Low complexity" evidence="1">
    <location>
        <begin position="123"/>
        <end position="139"/>
    </location>
</feature>
<keyword evidence="3" id="KW-1185">Reference proteome</keyword>
<protein>
    <submittedName>
        <fullName evidence="2">Uncharacterized protein</fullName>
    </submittedName>
</protein>
<feature type="compositionally biased region" description="Polar residues" evidence="1">
    <location>
        <begin position="213"/>
        <end position="230"/>
    </location>
</feature>
<dbReference type="Proteomes" id="UP000536179">
    <property type="component" value="Unassembled WGS sequence"/>
</dbReference>
<feature type="compositionally biased region" description="Polar residues" evidence="1">
    <location>
        <begin position="353"/>
        <end position="380"/>
    </location>
</feature>
<organism evidence="2 3">
    <name type="scientific">Aporhodopirellula rubra</name>
    <dbReference type="NCBI Taxonomy" id="980271"/>
    <lineage>
        <taxon>Bacteria</taxon>
        <taxon>Pseudomonadati</taxon>
        <taxon>Planctomycetota</taxon>
        <taxon>Planctomycetia</taxon>
        <taxon>Pirellulales</taxon>
        <taxon>Pirellulaceae</taxon>
        <taxon>Aporhodopirellula</taxon>
    </lineage>
</organism>
<evidence type="ECO:0000313" key="2">
    <source>
        <dbReference type="EMBL" id="MBB3205295.1"/>
    </source>
</evidence>
<evidence type="ECO:0000313" key="3">
    <source>
        <dbReference type="Proteomes" id="UP000536179"/>
    </source>
</evidence>
<dbReference type="RefSeq" id="WP_246419127.1">
    <property type="nucleotide sequence ID" value="NZ_JACHXU010000003.1"/>
</dbReference>
<gene>
    <name evidence="2" type="ORF">FHS27_001095</name>
</gene>
<sequence>MKRTDIAENKFTRYARRAAVAACVLATLPSIGCRSGKPGWNMFGRRGEPSAEMLAGSGPTTTYPTPPSARATPEAIASIAGGTAPSTTNATPSTPSLPTGSNPYALAGNRMSSPESGVPGGFPTSAPSQSSNNPTPSTSLAAGNQSVPPAYALPGRTSPSSSATTPSYAAAAANGYAASTPTTPPSASSMPTGYQLGAKPASSPAATVASTPQQNSGSGFTMPPLNNLTPTRLAAGSTSSSGSTTSPSSGFTLPSSMAAPKSATVASATTSAPAASSSMALPGSSTSAPSGTSTAAPQTAVASLSLPPSSPASSSTASSGASTPISGTSTSGGSADFQTAAAASTSTSTTSSNNSVQPTGYMPGSTSKASSYPSSNPVIR</sequence>
<feature type="compositionally biased region" description="Low complexity" evidence="1">
    <location>
        <begin position="80"/>
        <end position="99"/>
    </location>
</feature>